<organism evidence="3 4">
    <name type="scientific">Spartinivicinus poritis</name>
    <dbReference type="NCBI Taxonomy" id="2994640"/>
    <lineage>
        <taxon>Bacteria</taxon>
        <taxon>Pseudomonadati</taxon>
        <taxon>Pseudomonadota</taxon>
        <taxon>Gammaproteobacteria</taxon>
        <taxon>Oceanospirillales</taxon>
        <taxon>Zooshikellaceae</taxon>
        <taxon>Spartinivicinus</taxon>
    </lineage>
</organism>
<name>A0ABT5U5Z3_9GAMM</name>
<dbReference type="Pfam" id="PF00551">
    <property type="entry name" value="Formyl_trans_N"/>
    <property type="match status" value="1"/>
</dbReference>
<dbReference type="PIRSF" id="PIRSF006787">
    <property type="entry name" value="Hydrgn_mat_HoxX"/>
    <property type="match status" value="1"/>
</dbReference>
<dbReference type="InterPro" id="IPR001753">
    <property type="entry name" value="Enoyl-CoA_hydra/iso"/>
</dbReference>
<dbReference type="Pfam" id="PF00378">
    <property type="entry name" value="ECH_1"/>
    <property type="match status" value="1"/>
</dbReference>
<dbReference type="InterPro" id="IPR036477">
    <property type="entry name" value="Formyl_transf_N_sf"/>
</dbReference>
<dbReference type="CDD" id="cd08650">
    <property type="entry name" value="FMT_core_HypX_N"/>
    <property type="match status" value="1"/>
</dbReference>
<dbReference type="Proteomes" id="UP001528823">
    <property type="component" value="Unassembled WGS sequence"/>
</dbReference>
<dbReference type="SUPFAM" id="SSF50486">
    <property type="entry name" value="FMT C-terminal domain-like"/>
    <property type="match status" value="1"/>
</dbReference>
<dbReference type="InterPro" id="IPR029045">
    <property type="entry name" value="ClpP/crotonase-like_dom_sf"/>
</dbReference>
<feature type="domain" description="Formyl transferase N-terminal" evidence="1">
    <location>
        <begin position="34"/>
        <end position="146"/>
    </location>
</feature>
<dbReference type="PANTHER" id="PTHR43388">
    <property type="entry name" value="HYDROGENASE MATURATION FACTOR HOXX"/>
    <property type="match status" value="1"/>
</dbReference>
<evidence type="ECO:0000313" key="4">
    <source>
        <dbReference type="Proteomes" id="UP001528823"/>
    </source>
</evidence>
<dbReference type="CDD" id="cd06558">
    <property type="entry name" value="crotonase-like"/>
    <property type="match status" value="1"/>
</dbReference>
<dbReference type="InterPro" id="IPR002376">
    <property type="entry name" value="Formyl_transf_N"/>
</dbReference>
<dbReference type="CDD" id="cd08701">
    <property type="entry name" value="FMT_C_HypX"/>
    <property type="match status" value="1"/>
</dbReference>
<dbReference type="PANTHER" id="PTHR43388:SF1">
    <property type="entry name" value="HYDROGENASE MATURATION FACTOR HOXX"/>
    <property type="match status" value="1"/>
</dbReference>
<dbReference type="EMBL" id="JAPMOU010000006">
    <property type="protein sequence ID" value="MDE1461786.1"/>
    <property type="molecule type" value="Genomic_DNA"/>
</dbReference>
<dbReference type="InterPro" id="IPR047180">
    <property type="entry name" value="HoxX-like"/>
</dbReference>
<accession>A0ABT5U5Z3</accession>
<dbReference type="RefSeq" id="WP_274688142.1">
    <property type="nucleotide sequence ID" value="NZ_JAPMOU010000006.1"/>
</dbReference>
<feature type="domain" description="Formyl transferase C-terminal" evidence="2">
    <location>
        <begin position="174"/>
        <end position="261"/>
    </location>
</feature>
<dbReference type="Pfam" id="PF02911">
    <property type="entry name" value="Formyl_trans_C"/>
    <property type="match status" value="1"/>
</dbReference>
<comment type="caution">
    <text evidence="3">The sequence shown here is derived from an EMBL/GenBank/DDBJ whole genome shotgun (WGS) entry which is preliminary data.</text>
</comment>
<gene>
    <name evidence="3" type="ORF">ORQ98_07375</name>
</gene>
<dbReference type="Gene3D" id="3.40.50.12230">
    <property type="match status" value="1"/>
</dbReference>
<evidence type="ECO:0000259" key="1">
    <source>
        <dbReference type="Pfam" id="PF00551"/>
    </source>
</evidence>
<evidence type="ECO:0000313" key="3">
    <source>
        <dbReference type="EMBL" id="MDE1461786.1"/>
    </source>
</evidence>
<dbReference type="SUPFAM" id="SSF53328">
    <property type="entry name" value="Formyltransferase"/>
    <property type="match status" value="1"/>
</dbReference>
<dbReference type="Gene3D" id="3.90.226.10">
    <property type="entry name" value="2-enoyl-CoA Hydratase, Chain A, domain 1"/>
    <property type="match status" value="1"/>
</dbReference>
<protein>
    <submittedName>
        <fullName evidence="3">Enoyl-CoA hydratase-related protein</fullName>
    </submittedName>
</protein>
<dbReference type="InterPro" id="IPR005793">
    <property type="entry name" value="Formyl_trans_C"/>
</dbReference>
<evidence type="ECO:0000259" key="2">
    <source>
        <dbReference type="Pfam" id="PF02911"/>
    </source>
</evidence>
<dbReference type="InterPro" id="IPR011034">
    <property type="entry name" value="Formyl_transferase-like_C_sf"/>
</dbReference>
<keyword evidence="4" id="KW-1185">Reference proteome</keyword>
<proteinExistence type="predicted"/>
<dbReference type="InterPro" id="IPR009188">
    <property type="entry name" value="NiFe-hyd_mat_HypX/HoxX"/>
</dbReference>
<sequence length="579" mass="65894">MKILLLVSAFNGLSQRVYAELRLRNYWVSVEYASTEQQMEEAVALFEPELVICPFLKQAIPSSIWQHYLCWIVHPGIKGDRGPSALDWAIYQQKSYWGVTLIEAAEEYDAGNIWGSKSLKLPAANKSTTYRHQVTEAAVELILTALEQLEAKTHNPEPLDYTKPDVKGGWQPLMKQSQRSIDWQRDSTTEILAKLHAAESFPGVKDLINGKAYYLFNAYQEQALNNIRTAQPGEIIAQKNQAICRATRDGAIWITHLKQADSVEPKIKLPAAEYLANQLQQTPELFDQVLPDLDPATWQEIYYEEYAQVGYLHFNFYNGAMSTEQCYRLLKAYRAALERPTQVLVLMGGSDFWSNGINLNTIESSPKPGLEAWENLKQINDLVEAILTTENKLTIAALKENAAAGGVMLALACDKVLMREGVIVSPYYQHMGLYGSEYWSFSLPLRVGEQQASKLMANCLPLLATEAVSIGLADEELPSQPKNFLRSLHKVCEWYSHKKTVKQLLLRKQQLLRLNQQLKPLKQYREEEEAKMWQCFMFPESTFHQARKQFVYKLPVSTAPSYLAVHRQVASQHKQQKSA</sequence>
<dbReference type="SUPFAM" id="SSF52096">
    <property type="entry name" value="ClpP/crotonase"/>
    <property type="match status" value="1"/>
</dbReference>
<reference evidence="3 4" key="1">
    <citation type="submission" date="2022-11" db="EMBL/GenBank/DDBJ databases">
        <title>Spartinivicinus poritis sp. nov., isolated from scleractinian coral Porites lutea.</title>
        <authorList>
            <person name="Zhang G."/>
            <person name="Cai L."/>
            <person name="Wei Q."/>
        </authorList>
    </citation>
    <scope>NUCLEOTIDE SEQUENCE [LARGE SCALE GENOMIC DNA]</scope>
    <source>
        <strain evidence="3 4">A2-2</strain>
    </source>
</reference>